<organism evidence="11 12">
    <name type="scientific">Runella rosea</name>
    <dbReference type="NCBI Taxonomy" id="2259595"/>
    <lineage>
        <taxon>Bacteria</taxon>
        <taxon>Pseudomonadati</taxon>
        <taxon>Bacteroidota</taxon>
        <taxon>Cytophagia</taxon>
        <taxon>Cytophagales</taxon>
        <taxon>Spirosomataceae</taxon>
        <taxon>Runella</taxon>
    </lineage>
</organism>
<dbReference type="PANTHER" id="PTHR33540">
    <property type="entry name" value="TRNA THREONYLCARBAMOYLADENOSINE BIOSYNTHESIS PROTEIN TSAE"/>
    <property type="match status" value="1"/>
</dbReference>
<comment type="subcellular location">
    <subcellularLocation>
        <location evidence="1">Cytoplasm</location>
    </subcellularLocation>
</comment>
<evidence type="ECO:0000256" key="5">
    <source>
        <dbReference type="ARBA" id="ARBA00022694"/>
    </source>
</evidence>
<dbReference type="GO" id="GO:0046872">
    <property type="term" value="F:metal ion binding"/>
    <property type="evidence" value="ECO:0007669"/>
    <property type="project" value="UniProtKB-KW"/>
</dbReference>
<dbReference type="NCBIfam" id="TIGR00150">
    <property type="entry name" value="T6A_YjeE"/>
    <property type="match status" value="1"/>
</dbReference>
<evidence type="ECO:0000256" key="8">
    <source>
        <dbReference type="ARBA" id="ARBA00022840"/>
    </source>
</evidence>
<reference evidence="11 12" key="1">
    <citation type="submission" date="2018-07" db="EMBL/GenBank/DDBJ databases">
        <title>Genome sequencing of Runella.</title>
        <authorList>
            <person name="Baek M.-G."/>
            <person name="Yi H."/>
        </authorList>
    </citation>
    <scope>NUCLEOTIDE SEQUENCE [LARGE SCALE GENOMIC DNA]</scope>
    <source>
        <strain evidence="11 12">HYN0085</strain>
    </source>
</reference>
<protein>
    <recommendedName>
        <fullName evidence="3">tRNA threonylcarbamoyladenosine biosynthesis protein TsaE</fullName>
    </recommendedName>
    <alternativeName>
        <fullName evidence="10">t(6)A37 threonylcarbamoyladenosine biosynthesis protein TsaE</fullName>
    </alternativeName>
</protein>
<accession>A0A344TF52</accession>
<dbReference type="Gene3D" id="3.40.50.300">
    <property type="entry name" value="P-loop containing nucleotide triphosphate hydrolases"/>
    <property type="match status" value="1"/>
</dbReference>
<evidence type="ECO:0000256" key="10">
    <source>
        <dbReference type="ARBA" id="ARBA00032441"/>
    </source>
</evidence>
<dbReference type="InterPro" id="IPR003442">
    <property type="entry name" value="T6A_TsaE"/>
</dbReference>
<dbReference type="PANTHER" id="PTHR33540:SF2">
    <property type="entry name" value="TRNA THREONYLCARBAMOYLADENOSINE BIOSYNTHESIS PROTEIN TSAE"/>
    <property type="match status" value="1"/>
</dbReference>
<evidence type="ECO:0000313" key="12">
    <source>
        <dbReference type="Proteomes" id="UP000251993"/>
    </source>
</evidence>
<proteinExistence type="inferred from homology"/>
<gene>
    <name evidence="11" type="ORF">DR864_05755</name>
</gene>
<keyword evidence="7" id="KW-0547">Nucleotide-binding</keyword>
<dbReference type="GO" id="GO:0016740">
    <property type="term" value="F:transferase activity"/>
    <property type="evidence" value="ECO:0007669"/>
    <property type="project" value="UniProtKB-KW"/>
</dbReference>
<keyword evidence="8" id="KW-0067">ATP-binding</keyword>
<comment type="similarity">
    <text evidence="2">Belongs to the TsaE family.</text>
</comment>
<evidence type="ECO:0000256" key="3">
    <source>
        <dbReference type="ARBA" id="ARBA00019010"/>
    </source>
</evidence>
<dbReference type="InterPro" id="IPR027417">
    <property type="entry name" value="P-loop_NTPase"/>
</dbReference>
<evidence type="ECO:0000256" key="9">
    <source>
        <dbReference type="ARBA" id="ARBA00022842"/>
    </source>
</evidence>
<sequence>MLQIEPFDLQGISQVAQRLIQACQTSPVWLFEGQMGAGKTTLIKAICQHLGVVNTVQSPTFSIVNEYLTTSGEAIYHFDCYRLKNTAEAYDIGLEEYLDSGNLCLIEWPDKIADLLPDRFVTISIKETMNGKREIIVTDNNTDTND</sequence>
<evidence type="ECO:0000256" key="4">
    <source>
        <dbReference type="ARBA" id="ARBA00022490"/>
    </source>
</evidence>
<dbReference type="RefSeq" id="WP_114066059.1">
    <property type="nucleotide sequence ID" value="NZ_CP030850.1"/>
</dbReference>
<name>A0A344TF52_9BACT</name>
<keyword evidence="12" id="KW-1185">Reference proteome</keyword>
<dbReference type="KEGG" id="run:DR864_05755"/>
<dbReference type="GO" id="GO:0005737">
    <property type="term" value="C:cytoplasm"/>
    <property type="evidence" value="ECO:0007669"/>
    <property type="project" value="UniProtKB-SubCell"/>
</dbReference>
<evidence type="ECO:0000256" key="6">
    <source>
        <dbReference type="ARBA" id="ARBA00022723"/>
    </source>
</evidence>
<evidence type="ECO:0000256" key="2">
    <source>
        <dbReference type="ARBA" id="ARBA00007599"/>
    </source>
</evidence>
<evidence type="ECO:0000256" key="1">
    <source>
        <dbReference type="ARBA" id="ARBA00004496"/>
    </source>
</evidence>
<dbReference type="GO" id="GO:0002949">
    <property type="term" value="P:tRNA threonylcarbamoyladenosine modification"/>
    <property type="evidence" value="ECO:0007669"/>
    <property type="project" value="InterPro"/>
</dbReference>
<evidence type="ECO:0000256" key="7">
    <source>
        <dbReference type="ARBA" id="ARBA00022741"/>
    </source>
</evidence>
<dbReference type="Proteomes" id="UP000251993">
    <property type="component" value="Chromosome"/>
</dbReference>
<dbReference type="SUPFAM" id="SSF52540">
    <property type="entry name" value="P-loop containing nucleoside triphosphate hydrolases"/>
    <property type="match status" value="1"/>
</dbReference>
<dbReference type="Pfam" id="PF02367">
    <property type="entry name" value="TsaE"/>
    <property type="match status" value="1"/>
</dbReference>
<keyword evidence="11" id="KW-0808">Transferase</keyword>
<dbReference type="AlphaFoldDB" id="A0A344TF52"/>
<keyword evidence="9" id="KW-0460">Magnesium</keyword>
<dbReference type="EMBL" id="CP030850">
    <property type="protein sequence ID" value="AXE17273.1"/>
    <property type="molecule type" value="Genomic_DNA"/>
</dbReference>
<dbReference type="OrthoDB" id="9815896at2"/>
<dbReference type="GO" id="GO:0005524">
    <property type="term" value="F:ATP binding"/>
    <property type="evidence" value="ECO:0007669"/>
    <property type="project" value="UniProtKB-KW"/>
</dbReference>
<keyword evidence="6" id="KW-0479">Metal-binding</keyword>
<evidence type="ECO:0000313" key="11">
    <source>
        <dbReference type="EMBL" id="AXE17273.1"/>
    </source>
</evidence>
<keyword evidence="4" id="KW-0963">Cytoplasm</keyword>
<keyword evidence="5" id="KW-0819">tRNA processing</keyword>